<organism evidence="2 3">
    <name type="scientific">Chrysochromulina tobinii</name>
    <dbReference type="NCBI Taxonomy" id="1460289"/>
    <lineage>
        <taxon>Eukaryota</taxon>
        <taxon>Haptista</taxon>
        <taxon>Haptophyta</taxon>
        <taxon>Prymnesiophyceae</taxon>
        <taxon>Prymnesiales</taxon>
        <taxon>Chrysochromulinaceae</taxon>
        <taxon>Chrysochromulina</taxon>
    </lineage>
</organism>
<proteinExistence type="predicted"/>
<dbReference type="InterPro" id="IPR009688">
    <property type="entry name" value="FAM210A/B-like_dom"/>
</dbReference>
<evidence type="ECO:0000259" key="1">
    <source>
        <dbReference type="Pfam" id="PF06916"/>
    </source>
</evidence>
<dbReference type="Proteomes" id="UP000037460">
    <property type="component" value="Unassembled WGS sequence"/>
</dbReference>
<gene>
    <name evidence="2" type="ORF">Ctob_003264</name>
</gene>
<dbReference type="OrthoDB" id="426386at2759"/>
<sequence length="151" mass="15667">MVMPVARFGFGKAAKEEIAEAKEEKEEMSIKALLSEYGLIALVFHFSVWCTSLATVYALLTLGLADSLAGVLGRLGLDGGALNGAAGLAGRATATFGIVEAIGPARLALTVAATPKVSERARQYAAVRDAEAWVQSQIETITAKLGGGSKQ</sequence>
<name>A0A0M0JBX6_9EUKA</name>
<accession>A0A0M0JBX6</accession>
<reference evidence="3" key="1">
    <citation type="journal article" date="2015" name="PLoS Genet.">
        <title>Genome Sequence and Transcriptome Analyses of Chrysochromulina tobin: Metabolic Tools for Enhanced Algal Fitness in the Prominent Order Prymnesiales (Haptophyceae).</title>
        <authorList>
            <person name="Hovde B.T."/>
            <person name="Deodato C.R."/>
            <person name="Hunsperger H.M."/>
            <person name="Ryken S.A."/>
            <person name="Yost W."/>
            <person name="Jha R.K."/>
            <person name="Patterson J."/>
            <person name="Monnat R.J. Jr."/>
            <person name="Barlow S.B."/>
            <person name="Starkenburg S.R."/>
            <person name="Cattolico R.A."/>
        </authorList>
    </citation>
    <scope>NUCLEOTIDE SEQUENCE</scope>
    <source>
        <strain evidence="3">CCMP291</strain>
    </source>
</reference>
<keyword evidence="3" id="KW-1185">Reference proteome</keyword>
<evidence type="ECO:0000313" key="3">
    <source>
        <dbReference type="Proteomes" id="UP000037460"/>
    </source>
</evidence>
<dbReference type="AlphaFoldDB" id="A0A0M0JBX6"/>
<dbReference type="EMBL" id="JWZX01003128">
    <property type="protein sequence ID" value="KOO24074.1"/>
    <property type="molecule type" value="Genomic_DNA"/>
</dbReference>
<comment type="caution">
    <text evidence="2">The sequence shown here is derived from an EMBL/GenBank/DDBJ whole genome shotgun (WGS) entry which is preliminary data.</text>
</comment>
<dbReference type="Pfam" id="PF06916">
    <property type="entry name" value="FAM210A-B_dom"/>
    <property type="match status" value="1"/>
</dbReference>
<feature type="domain" description="DUF1279" evidence="1">
    <location>
        <begin position="30"/>
        <end position="115"/>
    </location>
</feature>
<evidence type="ECO:0000313" key="2">
    <source>
        <dbReference type="EMBL" id="KOO24074.1"/>
    </source>
</evidence>
<protein>
    <recommendedName>
        <fullName evidence="1">DUF1279 domain-containing protein</fullName>
    </recommendedName>
</protein>